<organism evidence="1 2">
    <name type="scientific">Candidatus Gottesmanbacteria bacterium GW2011_GWA2_43_14</name>
    <dbReference type="NCBI Taxonomy" id="1618443"/>
    <lineage>
        <taxon>Bacteria</taxon>
        <taxon>Candidatus Gottesmaniibacteriota</taxon>
    </lineage>
</organism>
<name>A0A0G1FKP5_9BACT</name>
<reference evidence="1 2" key="1">
    <citation type="journal article" date="2015" name="Nature">
        <title>rRNA introns, odd ribosomes, and small enigmatic genomes across a large radiation of phyla.</title>
        <authorList>
            <person name="Brown C.T."/>
            <person name="Hug L.A."/>
            <person name="Thomas B.C."/>
            <person name="Sharon I."/>
            <person name="Castelle C.J."/>
            <person name="Singh A."/>
            <person name="Wilkins M.J."/>
            <person name="Williams K.H."/>
            <person name="Banfield J.F."/>
        </authorList>
    </citation>
    <scope>NUCLEOTIDE SEQUENCE [LARGE SCALE GENOMIC DNA]</scope>
</reference>
<evidence type="ECO:0000313" key="2">
    <source>
        <dbReference type="Proteomes" id="UP000034894"/>
    </source>
</evidence>
<dbReference type="EMBL" id="LCFP01000015">
    <property type="protein sequence ID" value="KKS95631.1"/>
    <property type="molecule type" value="Genomic_DNA"/>
</dbReference>
<dbReference type="AlphaFoldDB" id="A0A0G1FKP5"/>
<sequence length="227" mass="26590">MTRVLKRQQAIALRKEGKTYTEIRSLLKLPKSTLSDWLGKFPLTEAQLKILDSNKKNRKLGAIEKTIITKKKKRNLRLQETYFQKKKELIPLNKKELYFAGLFLYWGEGNKRLTGGQVSLNNTDPAVIKFYLFWLRNILRIPVQKIKVYIHLYSDMNINKERTYWSKELKLPLEQFMNPYIKKSKREEIDQKGYGHGTCGLVVNNTVLKEEILMGIKAIADHYAGKL</sequence>
<proteinExistence type="predicted"/>
<protein>
    <submittedName>
        <fullName evidence="1">Uncharacterized protein</fullName>
    </submittedName>
</protein>
<dbReference type="STRING" id="1618443.UV73_C0015G0006"/>
<accession>A0A0G1FKP5</accession>
<gene>
    <name evidence="1" type="ORF">UV73_C0015G0006</name>
</gene>
<evidence type="ECO:0000313" key="1">
    <source>
        <dbReference type="EMBL" id="KKS95631.1"/>
    </source>
</evidence>
<dbReference type="Proteomes" id="UP000034894">
    <property type="component" value="Unassembled WGS sequence"/>
</dbReference>
<comment type="caution">
    <text evidence="1">The sequence shown here is derived from an EMBL/GenBank/DDBJ whole genome shotgun (WGS) entry which is preliminary data.</text>
</comment>
<dbReference type="Pfam" id="PF13384">
    <property type="entry name" value="HTH_23"/>
    <property type="match status" value="1"/>
</dbReference>